<sequence length="257" mass="27434">MPEVPAAPAKIVTACIVVIGNEILSGRTKDANISFLATELNKLGVRVMECRVIPDIEATIVATVNEVRAKFDYVFTTGGIGPTHDDITADSIAKAFGVGISEHPEAVARMSRHYGDPALFTPARRRMARIPHGATLVDNPISVAPGFQMGNVFTFAGIPTIAQSMFESMKHRLVGGDPVLSRTVRTNLPEGIIAEALGALQKRYDDIDIGSYPGFRAGKVSVSLVLRGTNDARLAAAATELIQTIHQMGGEAEELVQ</sequence>
<dbReference type="SUPFAM" id="SSF53218">
    <property type="entry name" value="Molybdenum cofactor biosynthesis proteins"/>
    <property type="match status" value="1"/>
</dbReference>
<dbReference type="OrthoDB" id="9801454at2"/>
<reference evidence="3" key="1">
    <citation type="submission" date="2017-02" db="EMBL/GenBank/DDBJ databases">
        <authorList>
            <person name="Varghese N."/>
            <person name="Submissions S."/>
        </authorList>
    </citation>
    <scope>NUCLEOTIDE SEQUENCE [LARGE SCALE GENOMIC DNA]</scope>
    <source>
        <strain evidence="3">ATCC 27094</strain>
    </source>
</reference>
<dbReference type="EMBL" id="FUWJ01000017">
    <property type="protein sequence ID" value="SKA39319.1"/>
    <property type="molecule type" value="Genomic_DNA"/>
</dbReference>
<evidence type="ECO:0000313" key="3">
    <source>
        <dbReference type="Proteomes" id="UP000190092"/>
    </source>
</evidence>
<dbReference type="Pfam" id="PF24102">
    <property type="entry name" value="FLAD1_M"/>
    <property type="match status" value="1"/>
</dbReference>
<name>A0A1T4TGG8_9HYPH</name>
<organism evidence="2 3">
    <name type="scientific">Enhydrobacter aerosaccus</name>
    <dbReference type="NCBI Taxonomy" id="225324"/>
    <lineage>
        <taxon>Bacteria</taxon>
        <taxon>Pseudomonadati</taxon>
        <taxon>Pseudomonadota</taxon>
        <taxon>Alphaproteobacteria</taxon>
        <taxon>Hyphomicrobiales</taxon>
        <taxon>Enhydrobacter</taxon>
    </lineage>
</organism>
<dbReference type="InterPro" id="IPR050101">
    <property type="entry name" value="CinA"/>
</dbReference>
<dbReference type="Pfam" id="PF00994">
    <property type="entry name" value="MoCF_biosynth"/>
    <property type="match status" value="1"/>
</dbReference>
<evidence type="ECO:0000313" key="2">
    <source>
        <dbReference type="EMBL" id="SKA39319.1"/>
    </source>
</evidence>
<dbReference type="Gene3D" id="3.40.980.10">
    <property type="entry name" value="MoaB/Mog-like domain"/>
    <property type="match status" value="1"/>
</dbReference>
<dbReference type="STRING" id="225324.SAMN02745126_06209"/>
<gene>
    <name evidence="2" type="ORF">SAMN02745126_06209</name>
</gene>
<dbReference type="SMART" id="SM00852">
    <property type="entry name" value="MoCF_biosynth"/>
    <property type="match status" value="1"/>
</dbReference>
<dbReference type="InterPro" id="IPR056596">
    <property type="entry name" value="FLAD1_M"/>
</dbReference>
<dbReference type="CDD" id="cd00885">
    <property type="entry name" value="cinA"/>
    <property type="match status" value="1"/>
</dbReference>
<dbReference type="PANTHER" id="PTHR13939:SF0">
    <property type="entry name" value="NMN AMIDOHYDROLASE-LIKE PROTEIN YFAY"/>
    <property type="match status" value="1"/>
</dbReference>
<dbReference type="InterPro" id="IPR001453">
    <property type="entry name" value="MoaB/Mog_dom"/>
</dbReference>
<keyword evidence="3" id="KW-1185">Reference proteome</keyword>
<dbReference type="Proteomes" id="UP000190092">
    <property type="component" value="Unassembled WGS sequence"/>
</dbReference>
<evidence type="ECO:0000259" key="1">
    <source>
        <dbReference type="SMART" id="SM00852"/>
    </source>
</evidence>
<accession>A0A1T4TGG8</accession>
<dbReference type="InterPro" id="IPR036425">
    <property type="entry name" value="MoaB/Mog-like_dom_sf"/>
</dbReference>
<proteinExistence type="predicted"/>
<protein>
    <submittedName>
        <fullName evidence="2">Molybdenum cofactor synthesis domain-containing protein</fullName>
    </submittedName>
</protein>
<feature type="domain" description="MoaB/Mog" evidence="1">
    <location>
        <begin position="15"/>
        <end position="176"/>
    </location>
</feature>
<dbReference type="PANTHER" id="PTHR13939">
    <property type="entry name" value="NICOTINAMIDE-NUCLEOTIDE AMIDOHYDROLASE PNCC"/>
    <property type="match status" value="1"/>
</dbReference>
<dbReference type="AlphaFoldDB" id="A0A1T4TGG8"/>